<proteinExistence type="predicted"/>
<accession>A0AA88HI35</accession>
<reference evidence="1" key="1">
    <citation type="submission" date="2023-07" db="EMBL/GenBank/DDBJ databases">
        <title>Chromosome-level genome assembly of Artemia franciscana.</title>
        <authorList>
            <person name="Jo E."/>
        </authorList>
    </citation>
    <scope>NUCLEOTIDE SEQUENCE</scope>
    <source>
        <tissue evidence="1">Whole body</tissue>
    </source>
</reference>
<evidence type="ECO:0000313" key="2">
    <source>
        <dbReference type="Proteomes" id="UP001187531"/>
    </source>
</evidence>
<evidence type="ECO:0000313" key="1">
    <source>
        <dbReference type="EMBL" id="KAK2712405.1"/>
    </source>
</evidence>
<sequence length="89" mass="10004">MYILVSGEPGFALSCLYGVNEQQVSRLKDKLQLQLIIDPPKKISDGLRYQLMITPLKLLSFLNSEYGAEIVSSACGEKEIKWTLKVNDI</sequence>
<name>A0AA88HI35_ARTSF</name>
<dbReference type="EMBL" id="JAVRJZ010000015">
    <property type="protein sequence ID" value="KAK2712405.1"/>
    <property type="molecule type" value="Genomic_DNA"/>
</dbReference>
<keyword evidence="2" id="KW-1185">Reference proteome</keyword>
<organism evidence="1 2">
    <name type="scientific">Artemia franciscana</name>
    <name type="common">Brine shrimp</name>
    <name type="synonym">Artemia sanfranciscana</name>
    <dbReference type="NCBI Taxonomy" id="6661"/>
    <lineage>
        <taxon>Eukaryota</taxon>
        <taxon>Metazoa</taxon>
        <taxon>Ecdysozoa</taxon>
        <taxon>Arthropoda</taxon>
        <taxon>Crustacea</taxon>
        <taxon>Branchiopoda</taxon>
        <taxon>Anostraca</taxon>
        <taxon>Artemiidae</taxon>
        <taxon>Artemia</taxon>
    </lineage>
</organism>
<dbReference type="AlphaFoldDB" id="A0AA88HI35"/>
<protein>
    <submittedName>
        <fullName evidence="1">Uncharacterized protein</fullName>
    </submittedName>
</protein>
<comment type="caution">
    <text evidence="1">The sequence shown here is derived from an EMBL/GenBank/DDBJ whole genome shotgun (WGS) entry which is preliminary data.</text>
</comment>
<gene>
    <name evidence="1" type="ORF">QYM36_011178</name>
</gene>
<dbReference type="Proteomes" id="UP001187531">
    <property type="component" value="Unassembled WGS sequence"/>
</dbReference>